<keyword evidence="2" id="KW-0479">Metal-binding</keyword>
<dbReference type="GO" id="GO:0016705">
    <property type="term" value="F:oxidoreductase activity, acting on paired donors, with incorporation or reduction of molecular oxygen"/>
    <property type="evidence" value="ECO:0007669"/>
    <property type="project" value="UniProtKB-ARBA"/>
</dbReference>
<keyword evidence="7" id="KW-1185">Reference proteome</keyword>
<feature type="domain" description="Rieske" evidence="5">
    <location>
        <begin position="34"/>
        <end position="132"/>
    </location>
</feature>
<keyword evidence="4" id="KW-0411">Iron-sulfur</keyword>
<dbReference type="STRING" id="529884.Rhola_00011570"/>
<dbReference type="PANTHER" id="PTHR21496">
    <property type="entry name" value="FERREDOXIN-RELATED"/>
    <property type="match status" value="1"/>
</dbReference>
<dbReference type="PANTHER" id="PTHR21496:SF23">
    <property type="entry name" value="3-PHENYLPROPIONATE_CINNAMIC ACID DIOXYGENASE FERREDOXIN SUBUNIT"/>
    <property type="match status" value="1"/>
</dbReference>
<reference evidence="6 7" key="1">
    <citation type="journal article" date="2014" name="Int. J. Syst. Evol. Microbiol.">
        <title>Rhodoluna lacicola gen. nov., sp. nov., a planktonic freshwater bacterium with stream-lined genome.</title>
        <authorList>
            <person name="Hahn M."/>
            <person name="Schmidt J."/>
            <person name="Taipale S.J."/>
            <person name="Doolittle W.F."/>
            <person name="Koll U."/>
        </authorList>
    </citation>
    <scope>NUCLEOTIDE SEQUENCE [LARGE SCALE GENOMIC DNA]</scope>
    <source>
        <strain evidence="6 7">MWH-Ta8</strain>
    </source>
</reference>
<dbReference type="Gene3D" id="2.102.10.10">
    <property type="entry name" value="Rieske [2Fe-2S] iron-sulphur domain"/>
    <property type="match status" value="1"/>
</dbReference>
<dbReference type="SUPFAM" id="SSF50022">
    <property type="entry name" value="ISP domain"/>
    <property type="match status" value="1"/>
</dbReference>
<dbReference type="InterPro" id="IPR006311">
    <property type="entry name" value="TAT_signal"/>
</dbReference>
<accession>A0A060JGU0</accession>
<keyword evidence="6" id="KW-0560">Oxidoreductase</keyword>
<evidence type="ECO:0000256" key="3">
    <source>
        <dbReference type="ARBA" id="ARBA00023004"/>
    </source>
</evidence>
<keyword evidence="6" id="KW-0223">Dioxygenase</keyword>
<dbReference type="eggNOG" id="COG0723">
    <property type="taxonomic scope" value="Bacteria"/>
</dbReference>
<dbReference type="PROSITE" id="PS51318">
    <property type="entry name" value="TAT"/>
    <property type="match status" value="1"/>
</dbReference>
<dbReference type="InterPro" id="IPR017941">
    <property type="entry name" value="Rieske_2Fe-2S"/>
</dbReference>
<dbReference type="EMBL" id="CP007490">
    <property type="protein sequence ID" value="AIC47950.1"/>
    <property type="molecule type" value="Genomic_DNA"/>
</dbReference>
<protein>
    <submittedName>
        <fullName evidence="6">Ferredoxin subunits of nitrite reductase and ring-hydroxylating dioxygenase</fullName>
    </submittedName>
</protein>
<dbReference type="GO" id="GO:0051537">
    <property type="term" value="F:2 iron, 2 sulfur cluster binding"/>
    <property type="evidence" value="ECO:0007669"/>
    <property type="project" value="UniProtKB-KW"/>
</dbReference>
<dbReference type="GO" id="GO:0004497">
    <property type="term" value="F:monooxygenase activity"/>
    <property type="evidence" value="ECO:0007669"/>
    <property type="project" value="UniProtKB-ARBA"/>
</dbReference>
<proteinExistence type="predicted"/>
<dbReference type="KEGG" id="rla:Rhola_00011570"/>
<dbReference type="Pfam" id="PF00355">
    <property type="entry name" value="Rieske"/>
    <property type="match status" value="1"/>
</dbReference>
<evidence type="ECO:0000256" key="4">
    <source>
        <dbReference type="ARBA" id="ARBA00023014"/>
    </source>
</evidence>
<sequence>MISRRGLLVAFAAGTAAIGLTGLSEVAANAAKTYTVCKTSAVPVRGGKTFSVGGKKILITQPKKGTFKAFVAVCTHQGSPLDGKENIKNNEIVCPLHFARFDTTTGAAKPGSQASIPLGKVSVTVAAGNVRVKF</sequence>
<dbReference type="GO" id="GO:0051213">
    <property type="term" value="F:dioxygenase activity"/>
    <property type="evidence" value="ECO:0007669"/>
    <property type="project" value="UniProtKB-KW"/>
</dbReference>
<evidence type="ECO:0000313" key="7">
    <source>
        <dbReference type="Proteomes" id="UP000067708"/>
    </source>
</evidence>
<dbReference type="RefSeq" id="WP_051636329.1">
    <property type="nucleotide sequence ID" value="NZ_AP026911.1"/>
</dbReference>
<dbReference type="AlphaFoldDB" id="A0A060JGU0"/>
<evidence type="ECO:0000313" key="6">
    <source>
        <dbReference type="EMBL" id="AIC47950.1"/>
    </source>
</evidence>
<dbReference type="CDD" id="cd03467">
    <property type="entry name" value="Rieske"/>
    <property type="match status" value="1"/>
</dbReference>
<dbReference type="GO" id="GO:0046872">
    <property type="term" value="F:metal ion binding"/>
    <property type="evidence" value="ECO:0007669"/>
    <property type="project" value="UniProtKB-KW"/>
</dbReference>
<evidence type="ECO:0000256" key="2">
    <source>
        <dbReference type="ARBA" id="ARBA00022723"/>
    </source>
</evidence>
<dbReference type="PROSITE" id="PS51296">
    <property type="entry name" value="RIESKE"/>
    <property type="match status" value="1"/>
</dbReference>
<evidence type="ECO:0000259" key="5">
    <source>
        <dbReference type="PROSITE" id="PS51296"/>
    </source>
</evidence>
<gene>
    <name evidence="6" type="ORF">Rhola_00011570</name>
</gene>
<evidence type="ECO:0000256" key="1">
    <source>
        <dbReference type="ARBA" id="ARBA00022714"/>
    </source>
</evidence>
<name>A0A060JGU0_9MICO</name>
<dbReference type="HOGENOM" id="CLU_055690_1_4_11"/>
<dbReference type="OrthoDB" id="25106at2"/>
<dbReference type="InterPro" id="IPR036922">
    <property type="entry name" value="Rieske_2Fe-2S_sf"/>
</dbReference>
<keyword evidence="3" id="KW-0408">Iron</keyword>
<organism evidence="6 7">
    <name type="scientific">Rhodoluna lacicola</name>
    <dbReference type="NCBI Taxonomy" id="529884"/>
    <lineage>
        <taxon>Bacteria</taxon>
        <taxon>Bacillati</taxon>
        <taxon>Actinomycetota</taxon>
        <taxon>Actinomycetes</taxon>
        <taxon>Micrococcales</taxon>
        <taxon>Microbacteriaceae</taxon>
        <taxon>Luna cluster</taxon>
        <taxon>Luna-1 subcluster</taxon>
        <taxon>Rhodoluna</taxon>
    </lineage>
</organism>
<dbReference type="Proteomes" id="UP000067708">
    <property type="component" value="Chromosome"/>
</dbReference>
<keyword evidence="1" id="KW-0001">2Fe-2S</keyword>